<keyword evidence="3" id="KW-1185">Reference proteome</keyword>
<keyword evidence="1" id="KW-0732">Signal</keyword>
<protein>
    <submittedName>
        <fullName evidence="2">DUF6607 family protein</fullName>
    </submittedName>
</protein>
<evidence type="ECO:0000256" key="1">
    <source>
        <dbReference type="SAM" id="SignalP"/>
    </source>
</evidence>
<proteinExistence type="predicted"/>
<organism evidence="2 3">
    <name type="scientific">Kordiimonas pumila</name>
    <dbReference type="NCBI Taxonomy" id="2161677"/>
    <lineage>
        <taxon>Bacteria</taxon>
        <taxon>Pseudomonadati</taxon>
        <taxon>Pseudomonadota</taxon>
        <taxon>Alphaproteobacteria</taxon>
        <taxon>Kordiimonadales</taxon>
        <taxon>Kordiimonadaceae</taxon>
        <taxon>Kordiimonas</taxon>
    </lineage>
</organism>
<comment type="caution">
    <text evidence="2">The sequence shown here is derived from an EMBL/GenBank/DDBJ whole genome shotgun (WGS) entry which is preliminary data.</text>
</comment>
<dbReference type="PROSITE" id="PS51257">
    <property type="entry name" value="PROKAR_LIPOPROTEIN"/>
    <property type="match status" value="1"/>
</dbReference>
<feature type="signal peptide" evidence="1">
    <location>
        <begin position="1"/>
        <end position="23"/>
    </location>
</feature>
<dbReference type="Pfam" id="PF20311">
    <property type="entry name" value="DUF6607"/>
    <property type="match status" value="1"/>
</dbReference>
<dbReference type="InterPro" id="IPR046715">
    <property type="entry name" value="DUF6607"/>
</dbReference>
<evidence type="ECO:0000313" key="3">
    <source>
        <dbReference type="Proteomes" id="UP001595444"/>
    </source>
</evidence>
<sequence length="347" mass="38806">MTVARFKQHIAQVMLLGTLTFTAACNTTTVADAPKTQIIKAAESSTYAEDRSAIIKMAGDFKVTFDFQETVAFQENYTPKDRYKTGAHEIVRVIEDRPNFISLQHILVVSDDDGSTFPVKHWRQDWIYEPTSIVTYDGANIWHKETITAAGSKGKWAQIVYQVDDAPRYAAVAAWSHENGVSSWTSPPSKRPLPRRDATKRDDYHVIVARNRHAITPQGWVHEQDNAKVVLSGAEPATLVHEIGINTYIRDNSFDTSTALTYWDKTKGFWAEIRESWNNLAATHDRFGLTVLGEPTEIYMAILGIASEVEEGTKTASVAAKEAEEVILEHTLTAPQSVRERLNGKQG</sequence>
<reference evidence="3" key="1">
    <citation type="journal article" date="2019" name="Int. J. Syst. Evol. Microbiol.">
        <title>The Global Catalogue of Microorganisms (GCM) 10K type strain sequencing project: providing services to taxonomists for standard genome sequencing and annotation.</title>
        <authorList>
            <consortium name="The Broad Institute Genomics Platform"/>
            <consortium name="The Broad Institute Genome Sequencing Center for Infectious Disease"/>
            <person name="Wu L."/>
            <person name="Ma J."/>
        </authorList>
    </citation>
    <scope>NUCLEOTIDE SEQUENCE [LARGE SCALE GENOMIC DNA]</scope>
    <source>
        <strain evidence="3">KCTC 62164</strain>
    </source>
</reference>
<dbReference type="RefSeq" id="WP_194213723.1">
    <property type="nucleotide sequence ID" value="NZ_CP061205.1"/>
</dbReference>
<evidence type="ECO:0000313" key="2">
    <source>
        <dbReference type="EMBL" id="MFC3052620.1"/>
    </source>
</evidence>
<feature type="chain" id="PRO_5047341769" evidence="1">
    <location>
        <begin position="24"/>
        <end position="347"/>
    </location>
</feature>
<dbReference type="Proteomes" id="UP001595444">
    <property type="component" value="Unassembled WGS sequence"/>
</dbReference>
<accession>A0ABV7D7H2</accession>
<gene>
    <name evidence="2" type="ORF">ACFOKA_11965</name>
</gene>
<name>A0ABV7D7H2_9PROT</name>
<dbReference type="EMBL" id="JBHRSL010000010">
    <property type="protein sequence ID" value="MFC3052620.1"/>
    <property type="molecule type" value="Genomic_DNA"/>
</dbReference>